<keyword evidence="2" id="KW-0732">Signal</keyword>
<dbReference type="Proteomes" id="UP001278500">
    <property type="component" value="Unassembled WGS sequence"/>
</dbReference>
<organism evidence="3 4">
    <name type="scientific">Neurospora tetraspora</name>
    <dbReference type="NCBI Taxonomy" id="94610"/>
    <lineage>
        <taxon>Eukaryota</taxon>
        <taxon>Fungi</taxon>
        <taxon>Dikarya</taxon>
        <taxon>Ascomycota</taxon>
        <taxon>Pezizomycotina</taxon>
        <taxon>Sordariomycetes</taxon>
        <taxon>Sordariomycetidae</taxon>
        <taxon>Sordariales</taxon>
        <taxon>Sordariaceae</taxon>
        <taxon>Neurospora</taxon>
    </lineage>
</organism>
<keyword evidence="4" id="KW-1185">Reference proteome</keyword>
<dbReference type="GeneID" id="87863191"/>
<accession>A0AAE0JPP8</accession>
<feature type="chain" id="PRO_5041945998" evidence="2">
    <location>
        <begin position="24"/>
        <end position="115"/>
    </location>
</feature>
<keyword evidence="1" id="KW-0472">Membrane</keyword>
<keyword evidence="1" id="KW-1133">Transmembrane helix</keyword>
<feature type="signal peptide" evidence="2">
    <location>
        <begin position="1"/>
        <end position="23"/>
    </location>
</feature>
<proteinExistence type="predicted"/>
<evidence type="ECO:0000256" key="2">
    <source>
        <dbReference type="SAM" id="SignalP"/>
    </source>
</evidence>
<evidence type="ECO:0000256" key="1">
    <source>
        <dbReference type="SAM" id="Phobius"/>
    </source>
</evidence>
<protein>
    <submittedName>
        <fullName evidence="3">Uncharacterized protein</fullName>
    </submittedName>
</protein>
<dbReference type="AlphaFoldDB" id="A0AAE0JPP8"/>
<reference evidence="3" key="1">
    <citation type="journal article" date="2023" name="Mol. Phylogenet. Evol.">
        <title>Genome-scale phylogeny and comparative genomics of the fungal order Sordariales.</title>
        <authorList>
            <person name="Hensen N."/>
            <person name="Bonometti L."/>
            <person name="Westerberg I."/>
            <person name="Brannstrom I.O."/>
            <person name="Guillou S."/>
            <person name="Cros-Aarteil S."/>
            <person name="Calhoun S."/>
            <person name="Haridas S."/>
            <person name="Kuo A."/>
            <person name="Mondo S."/>
            <person name="Pangilinan J."/>
            <person name="Riley R."/>
            <person name="LaButti K."/>
            <person name="Andreopoulos B."/>
            <person name="Lipzen A."/>
            <person name="Chen C."/>
            <person name="Yan M."/>
            <person name="Daum C."/>
            <person name="Ng V."/>
            <person name="Clum A."/>
            <person name="Steindorff A."/>
            <person name="Ohm R.A."/>
            <person name="Martin F."/>
            <person name="Silar P."/>
            <person name="Natvig D.O."/>
            <person name="Lalanne C."/>
            <person name="Gautier V."/>
            <person name="Ament-Velasquez S.L."/>
            <person name="Kruys A."/>
            <person name="Hutchinson M.I."/>
            <person name="Powell A.J."/>
            <person name="Barry K."/>
            <person name="Miller A.N."/>
            <person name="Grigoriev I.V."/>
            <person name="Debuchy R."/>
            <person name="Gladieux P."/>
            <person name="Hiltunen Thoren M."/>
            <person name="Johannesson H."/>
        </authorList>
    </citation>
    <scope>NUCLEOTIDE SEQUENCE</scope>
    <source>
        <strain evidence="3">CBS 560.94</strain>
    </source>
</reference>
<dbReference type="RefSeq" id="XP_062686573.1">
    <property type="nucleotide sequence ID" value="XM_062826037.1"/>
</dbReference>
<feature type="transmembrane region" description="Helical" evidence="1">
    <location>
        <begin position="63"/>
        <end position="84"/>
    </location>
</feature>
<gene>
    <name evidence="3" type="ORF">B0H65DRAFT_451147</name>
</gene>
<reference evidence="3" key="2">
    <citation type="submission" date="2023-06" db="EMBL/GenBank/DDBJ databases">
        <authorList>
            <consortium name="Lawrence Berkeley National Laboratory"/>
            <person name="Haridas S."/>
            <person name="Hensen N."/>
            <person name="Bonometti L."/>
            <person name="Westerberg I."/>
            <person name="Brannstrom I.O."/>
            <person name="Guillou S."/>
            <person name="Cros-Aarteil S."/>
            <person name="Calhoun S."/>
            <person name="Kuo A."/>
            <person name="Mondo S."/>
            <person name="Pangilinan J."/>
            <person name="Riley R."/>
            <person name="Labutti K."/>
            <person name="Andreopoulos B."/>
            <person name="Lipzen A."/>
            <person name="Chen C."/>
            <person name="Yanf M."/>
            <person name="Daum C."/>
            <person name="Ng V."/>
            <person name="Clum A."/>
            <person name="Steindorff A."/>
            <person name="Ohm R."/>
            <person name="Martin F."/>
            <person name="Silar P."/>
            <person name="Natvig D."/>
            <person name="Lalanne C."/>
            <person name="Gautier V."/>
            <person name="Ament-Velasquez S.L."/>
            <person name="Kruys A."/>
            <person name="Hutchinson M.I."/>
            <person name="Powell A.J."/>
            <person name="Barry K."/>
            <person name="Miller A.N."/>
            <person name="Grigoriev I.V."/>
            <person name="Debuchy R."/>
            <person name="Gladieux P."/>
            <person name="Thoren M.H."/>
            <person name="Johannesson H."/>
        </authorList>
    </citation>
    <scope>NUCLEOTIDE SEQUENCE</scope>
    <source>
        <strain evidence="3">CBS 560.94</strain>
    </source>
</reference>
<keyword evidence="1" id="KW-0812">Transmembrane</keyword>
<name>A0AAE0JPP8_9PEZI</name>
<evidence type="ECO:0000313" key="4">
    <source>
        <dbReference type="Proteomes" id="UP001278500"/>
    </source>
</evidence>
<dbReference type="EMBL" id="JAUEPP010000001">
    <property type="protein sequence ID" value="KAK3355195.1"/>
    <property type="molecule type" value="Genomic_DNA"/>
</dbReference>
<sequence>MLLAMRSTLWLMLLLALLPSKEIDHQIRSRALASSGVGNCVWRMVMVLTSVLGTYVMAWKKGLFLLFVASFPLLLFLHSLGTLIRGSWSYTLTLGKDCCRRTADLAPLSRHLHSI</sequence>
<evidence type="ECO:0000313" key="3">
    <source>
        <dbReference type="EMBL" id="KAK3355195.1"/>
    </source>
</evidence>
<comment type="caution">
    <text evidence="3">The sequence shown here is derived from an EMBL/GenBank/DDBJ whole genome shotgun (WGS) entry which is preliminary data.</text>
</comment>